<organism evidence="10 11">
    <name type="scientific">Carnegiea gigantea</name>
    <dbReference type="NCBI Taxonomy" id="171969"/>
    <lineage>
        <taxon>Eukaryota</taxon>
        <taxon>Viridiplantae</taxon>
        <taxon>Streptophyta</taxon>
        <taxon>Embryophyta</taxon>
        <taxon>Tracheophyta</taxon>
        <taxon>Spermatophyta</taxon>
        <taxon>Magnoliopsida</taxon>
        <taxon>eudicotyledons</taxon>
        <taxon>Gunneridae</taxon>
        <taxon>Pentapetalae</taxon>
        <taxon>Caryophyllales</taxon>
        <taxon>Cactineae</taxon>
        <taxon>Cactaceae</taxon>
        <taxon>Cactoideae</taxon>
        <taxon>Echinocereeae</taxon>
        <taxon>Carnegiea</taxon>
    </lineage>
</organism>
<dbReference type="EC" id="2.1.1.60" evidence="3"/>
<sequence>MSPRARGRAKRSNDYGGARTRGPNSSSKCEAFKLEMEDSSSGPSSISQSQIGRSSEFGSQRRDSCANISDFEICNKYDIDNTGLVCPWPSEEILSYYCLSHADMFRSKRIIELGAGYGLAGLVIATVSEASEVVISDGNPRVVDCILLTCTFFKEVHKGLVRTVNFLLKGSGPSEAIFFSPKRGDSLDKFLEEVEESGLHFSLSEKYDERIWKRHQELSKGDESWPNYDADHCYPLLLKISR</sequence>
<evidence type="ECO:0000313" key="11">
    <source>
        <dbReference type="Proteomes" id="UP001153076"/>
    </source>
</evidence>
<dbReference type="EMBL" id="JAKOGI010000115">
    <property type="protein sequence ID" value="KAJ8443606.1"/>
    <property type="molecule type" value="Genomic_DNA"/>
</dbReference>
<accession>A0A9Q1KG30</accession>
<dbReference type="AlphaFoldDB" id="A0A9Q1KG30"/>
<evidence type="ECO:0000313" key="10">
    <source>
        <dbReference type="EMBL" id="KAJ8443606.1"/>
    </source>
</evidence>
<dbReference type="Gene3D" id="3.40.50.150">
    <property type="entry name" value="Vaccinia Virus protein VP39"/>
    <property type="match status" value="2"/>
</dbReference>
<dbReference type="InterPro" id="IPR019410">
    <property type="entry name" value="Methyltransf_16"/>
</dbReference>
<evidence type="ECO:0000256" key="4">
    <source>
        <dbReference type="ARBA" id="ARBA00020594"/>
    </source>
</evidence>
<comment type="caution">
    <text evidence="10">The sequence shown here is derived from an EMBL/GenBank/DDBJ whole genome shotgun (WGS) entry which is preliminary data.</text>
</comment>
<dbReference type="GO" id="GO:0005737">
    <property type="term" value="C:cytoplasm"/>
    <property type="evidence" value="ECO:0007669"/>
    <property type="project" value="UniProtKB-SubCell"/>
</dbReference>
<dbReference type="OrthoDB" id="413520at2759"/>
<evidence type="ECO:0000256" key="3">
    <source>
        <dbReference type="ARBA" id="ARBA00011914"/>
    </source>
</evidence>
<comment type="subcellular location">
    <subcellularLocation>
        <location evidence="2">Cytoplasm</location>
    </subcellularLocation>
    <subcellularLocation>
        <location evidence="1">Nucleus</location>
    </subcellularLocation>
</comment>
<keyword evidence="6" id="KW-0489">Methyltransferase</keyword>
<dbReference type="InterPro" id="IPR025800">
    <property type="entry name" value="CaM-Lys-N-MeTrfase"/>
</dbReference>
<dbReference type="InterPro" id="IPR029063">
    <property type="entry name" value="SAM-dependent_MTases_sf"/>
</dbReference>
<keyword evidence="8" id="KW-0539">Nucleus</keyword>
<name>A0A9Q1KG30_9CARY</name>
<protein>
    <recommendedName>
        <fullName evidence="4">Calmodulin-lysine N-methyltransferase</fullName>
        <ecNumber evidence="3">2.1.1.60</ecNumber>
    </recommendedName>
</protein>
<evidence type="ECO:0000256" key="6">
    <source>
        <dbReference type="ARBA" id="ARBA00022603"/>
    </source>
</evidence>
<keyword evidence="11" id="KW-1185">Reference proteome</keyword>
<keyword evidence="7" id="KW-0808">Transferase</keyword>
<evidence type="ECO:0000256" key="9">
    <source>
        <dbReference type="SAM" id="MobiDB-lite"/>
    </source>
</evidence>
<dbReference type="GO" id="GO:0005634">
    <property type="term" value="C:nucleus"/>
    <property type="evidence" value="ECO:0007669"/>
    <property type="project" value="UniProtKB-SubCell"/>
</dbReference>
<dbReference type="GO" id="GO:0032259">
    <property type="term" value="P:methylation"/>
    <property type="evidence" value="ECO:0007669"/>
    <property type="project" value="UniProtKB-KW"/>
</dbReference>
<dbReference type="Pfam" id="PF10294">
    <property type="entry name" value="Methyltransf_16"/>
    <property type="match status" value="1"/>
</dbReference>
<dbReference type="PANTHER" id="PTHR13539">
    <property type="entry name" value="CALMODULIN-LYSINE N-METHYLTRANSFERASE"/>
    <property type="match status" value="1"/>
</dbReference>
<proteinExistence type="predicted"/>
<feature type="region of interest" description="Disordered" evidence="9">
    <location>
        <begin position="1"/>
        <end position="58"/>
    </location>
</feature>
<dbReference type="SUPFAM" id="SSF53335">
    <property type="entry name" value="S-adenosyl-L-methionine-dependent methyltransferases"/>
    <property type="match status" value="1"/>
</dbReference>
<evidence type="ECO:0000256" key="2">
    <source>
        <dbReference type="ARBA" id="ARBA00004496"/>
    </source>
</evidence>
<evidence type="ECO:0000256" key="7">
    <source>
        <dbReference type="ARBA" id="ARBA00022679"/>
    </source>
</evidence>
<evidence type="ECO:0000256" key="1">
    <source>
        <dbReference type="ARBA" id="ARBA00004123"/>
    </source>
</evidence>
<dbReference type="GO" id="GO:0018025">
    <property type="term" value="F:calmodulin-lysine N-methyltransferase activity"/>
    <property type="evidence" value="ECO:0007669"/>
    <property type="project" value="UniProtKB-EC"/>
</dbReference>
<reference evidence="10" key="1">
    <citation type="submission" date="2022-04" db="EMBL/GenBank/DDBJ databases">
        <title>Carnegiea gigantea Genome sequencing and assembly v2.</title>
        <authorList>
            <person name="Copetti D."/>
            <person name="Sanderson M.J."/>
            <person name="Burquez A."/>
            <person name="Wojciechowski M.F."/>
        </authorList>
    </citation>
    <scope>NUCLEOTIDE SEQUENCE</scope>
    <source>
        <strain evidence="10">SGP5-SGP5p</strain>
        <tissue evidence="10">Aerial part</tissue>
    </source>
</reference>
<dbReference type="PANTHER" id="PTHR13539:SF3">
    <property type="entry name" value="CALMODULIN-LYSINE N-METHYLTRANSFERASE"/>
    <property type="match status" value="1"/>
</dbReference>
<feature type="compositionally biased region" description="Basic residues" evidence="9">
    <location>
        <begin position="1"/>
        <end position="10"/>
    </location>
</feature>
<dbReference type="Proteomes" id="UP001153076">
    <property type="component" value="Unassembled WGS sequence"/>
</dbReference>
<keyword evidence="5" id="KW-0963">Cytoplasm</keyword>
<gene>
    <name evidence="10" type="ORF">Cgig2_019588</name>
</gene>
<evidence type="ECO:0000256" key="8">
    <source>
        <dbReference type="ARBA" id="ARBA00023242"/>
    </source>
</evidence>
<feature type="compositionally biased region" description="Low complexity" evidence="9">
    <location>
        <begin position="39"/>
        <end position="55"/>
    </location>
</feature>
<evidence type="ECO:0000256" key="5">
    <source>
        <dbReference type="ARBA" id="ARBA00022490"/>
    </source>
</evidence>